<comment type="caution">
    <text evidence="5">The sequence shown here is derived from an EMBL/GenBank/DDBJ whole genome shotgun (WGS) entry which is preliminary data.</text>
</comment>
<evidence type="ECO:0000313" key="6">
    <source>
        <dbReference type="Proteomes" id="UP001174909"/>
    </source>
</evidence>
<protein>
    <submittedName>
        <fullName evidence="5">Coiled-coil domain-containing protein 151</fullName>
    </submittedName>
</protein>
<feature type="compositionally biased region" description="Polar residues" evidence="3">
    <location>
        <begin position="271"/>
        <end position="286"/>
    </location>
</feature>
<feature type="compositionally biased region" description="Acidic residues" evidence="3">
    <location>
        <begin position="496"/>
        <end position="509"/>
    </location>
</feature>
<dbReference type="Pfam" id="PF21773">
    <property type="entry name" value="ODAD1_CC"/>
    <property type="match status" value="1"/>
</dbReference>
<dbReference type="AlphaFoldDB" id="A0AA35XM89"/>
<accession>A0AA35XM89</accession>
<evidence type="ECO:0000259" key="4">
    <source>
        <dbReference type="Pfam" id="PF21773"/>
    </source>
</evidence>
<proteinExistence type="predicted"/>
<keyword evidence="6" id="KW-1185">Reference proteome</keyword>
<dbReference type="GO" id="GO:0097542">
    <property type="term" value="C:ciliary tip"/>
    <property type="evidence" value="ECO:0007669"/>
    <property type="project" value="TreeGrafter"/>
</dbReference>
<dbReference type="InterPro" id="IPR049258">
    <property type="entry name" value="ODAD1_CC"/>
</dbReference>
<dbReference type="GO" id="GO:0003341">
    <property type="term" value="P:cilium movement"/>
    <property type="evidence" value="ECO:0007669"/>
    <property type="project" value="InterPro"/>
</dbReference>
<evidence type="ECO:0000256" key="1">
    <source>
        <dbReference type="ARBA" id="ARBA00023054"/>
    </source>
</evidence>
<gene>
    <name evidence="5" type="ORF">GBAR_LOCUS30901</name>
</gene>
<dbReference type="PANTHER" id="PTHR46518:SF1">
    <property type="entry name" value="OUTER DYNEIN ARM-DOCKING COMPLEX SUBUNIT 3"/>
    <property type="match status" value="1"/>
</dbReference>
<dbReference type="EMBL" id="CASHTH010004392">
    <property type="protein sequence ID" value="CAI8056712.1"/>
    <property type="molecule type" value="Genomic_DNA"/>
</dbReference>
<dbReference type="PANTHER" id="PTHR46518">
    <property type="entry name" value="COILED-COIL DOMAIN-CONTAINING PROTEIN 151"/>
    <property type="match status" value="1"/>
</dbReference>
<dbReference type="GO" id="GO:0036064">
    <property type="term" value="C:ciliary basal body"/>
    <property type="evidence" value="ECO:0007669"/>
    <property type="project" value="TreeGrafter"/>
</dbReference>
<evidence type="ECO:0000256" key="2">
    <source>
        <dbReference type="SAM" id="Coils"/>
    </source>
</evidence>
<sequence length="546" mass="62537">MALTVAEEIDELKRKITLLDGDKKAYKESSQWAIRQNKDVISQLREENKTLRAKLSKKMMADDDVISEVFQNQNLEPPAELRGVPGEVAVRKFDQTVCEILKKRNKLQHARCSREQMLAQLTSQVEAMQEERTATETVPAGDSEAASQLRQLENRLDKMVVKCSEASHIRKTYEMILQKLEEECLGFDNAIATLEKGITSRKVQLAELESMCNDAQLARDMAKMELGRQEQSMAESRRQRDKVLAEYRRQAEEKKEFKEKVERRLRKTSTHHSAGQMDSSQGASLQEEQEQKISSYEEALAKIKDTTGVSDILEVVARFLNQGDTRAHLEQLQVEHSQTLARLREEKERLHAQFEEMKYSGEAKMSSGQRMLEEFGTHLDEAKKKCEESKVRAEQSSKLLVQIKNGVQHLAEKLQHIKMPQSHVLRPKVAEGSEEQVLQQLADSEQRLVSLTEEMASRDLDSLHREMDDEEFRHTVECGVPGNVKVELPKTGEETSFYDEESGSDEEFLDREVMKRATTALVEAKTKKKGADDDEDEGTTKKRKRR</sequence>
<organism evidence="5 6">
    <name type="scientific">Geodia barretti</name>
    <name type="common">Barrett's horny sponge</name>
    <dbReference type="NCBI Taxonomy" id="519541"/>
    <lineage>
        <taxon>Eukaryota</taxon>
        <taxon>Metazoa</taxon>
        <taxon>Porifera</taxon>
        <taxon>Demospongiae</taxon>
        <taxon>Heteroscleromorpha</taxon>
        <taxon>Tetractinellida</taxon>
        <taxon>Astrophorina</taxon>
        <taxon>Geodiidae</taxon>
        <taxon>Geodia</taxon>
    </lineage>
</organism>
<feature type="region of interest" description="Disordered" evidence="3">
    <location>
        <begin position="488"/>
        <end position="546"/>
    </location>
</feature>
<dbReference type="GO" id="GO:0036158">
    <property type="term" value="P:outer dynein arm assembly"/>
    <property type="evidence" value="ECO:0007669"/>
    <property type="project" value="InterPro"/>
</dbReference>
<dbReference type="Proteomes" id="UP001174909">
    <property type="component" value="Unassembled WGS sequence"/>
</dbReference>
<feature type="region of interest" description="Disordered" evidence="3">
    <location>
        <begin position="255"/>
        <end position="290"/>
    </location>
</feature>
<feature type="coiled-coil region" evidence="2">
    <location>
        <begin position="9"/>
        <end position="61"/>
    </location>
</feature>
<reference evidence="5" key="1">
    <citation type="submission" date="2023-03" db="EMBL/GenBank/DDBJ databases">
        <authorList>
            <person name="Steffen K."/>
            <person name="Cardenas P."/>
        </authorList>
    </citation>
    <scope>NUCLEOTIDE SEQUENCE</scope>
</reference>
<name>A0AA35XM89_GEOBA</name>
<evidence type="ECO:0000256" key="3">
    <source>
        <dbReference type="SAM" id="MobiDB-lite"/>
    </source>
</evidence>
<dbReference type="InterPro" id="IPR033192">
    <property type="entry name" value="ODAD3"/>
</dbReference>
<evidence type="ECO:0000313" key="5">
    <source>
        <dbReference type="EMBL" id="CAI8056712.1"/>
    </source>
</evidence>
<keyword evidence="1 2" id="KW-0175">Coiled coil</keyword>
<feature type="domain" description="ODAD1 central coiled coil region" evidence="4">
    <location>
        <begin position="148"/>
        <end position="415"/>
    </location>
</feature>
<dbReference type="GO" id="GO:0035253">
    <property type="term" value="C:ciliary rootlet"/>
    <property type="evidence" value="ECO:0007669"/>
    <property type="project" value="TreeGrafter"/>
</dbReference>